<dbReference type="RefSeq" id="WP_189581020.1">
    <property type="nucleotide sequence ID" value="NZ_BMYV01000001.1"/>
</dbReference>
<dbReference type="InterPro" id="IPR029044">
    <property type="entry name" value="Nucleotide-diphossugar_trans"/>
</dbReference>
<evidence type="ECO:0000313" key="5">
    <source>
        <dbReference type="Proteomes" id="UP000600865"/>
    </source>
</evidence>
<protein>
    <submittedName>
        <fullName evidence="4">3-deoxy-manno-octulosonate cytidylyltransferase</fullName>
    </submittedName>
</protein>
<dbReference type="GO" id="GO:0009103">
    <property type="term" value="P:lipopolysaccharide biosynthetic process"/>
    <property type="evidence" value="ECO:0007669"/>
    <property type="project" value="UniProtKB-KW"/>
</dbReference>
<name>A0A918ND96_9PROT</name>
<proteinExistence type="predicted"/>
<keyword evidence="2 4" id="KW-0548">Nucleotidyltransferase</keyword>
<dbReference type="Gene3D" id="3.90.550.10">
    <property type="entry name" value="Spore Coat Polysaccharide Biosynthesis Protein SpsA, Chain A"/>
    <property type="match status" value="1"/>
</dbReference>
<dbReference type="PANTHER" id="PTHR42866:SF2">
    <property type="entry name" value="3-DEOXY-MANNO-OCTULOSONATE CYTIDYLYLTRANSFERASE, MITOCHONDRIAL"/>
    <property type="match status" value="1"/>
</dbReference>
<reference evidence="4 5" key="1">
    <citation type="journal article" date="2014" name="Int. J. Syst. Evol. Microbiol.">
        <title>Complete genome sequence of Corynebacterium casei LMG S-19264T (=DSM 44701T), isolated from a smear-ripened cheese.</title>
        <authorList>
            <consortium name="US DOE Joint Genome Institute (JGI-PGF)"/>
            <person name="Walter F."/>
            <person name="Albersmeier A."/>
            <person name="Kalinowski J."/>
            <person name="Ruckert C."/>
        </authorList>
    </citation>
    <scope>NUCLEOTIDE SEQUENCE [LARGE SCALE GENOMIC DNA]</scope>
    <source>
        <strain evidence="4 5">KCTC 23968</strain>
    </source>
</reference>
<dbReference type="AlphaFoldDB" id="A0A918ND96"/>
<sequence>MSKPLIVIPARMASKRFPGKPLAEIAGISMLRRTANVAANVAGSEFVVATDHAEIAQHCDEHSLPVVMTAPDLPSGSDRALAASQAFRPEADIIINLQGDAPFSDPAHIAAVIDRLKDDALDIATPAIELSWAELDVLRATKVSTPFSGTTVVEKDGRAFWFSKTIIPAMRKEAELRGATSVSPILRHVGLYGFKRAALERFNALPESHYETLEGLEQLRAIEAGMHVAIVRVSTPQISSPGIDTPEDLARAEALIQKLGDPFLS</sequence>
<dbReference type="SUPFAM" id="SSF53448">
    <property type="entry name" value="Nucleotide-diphospho-sugar transferases"/>
    <property type="match status" value="1"/>
</dbReference>
<dbReference type="CDD" id="cd02517">
    <property type="entry name" value="CMP-KDO-Synthetase"/>
    <property type="match status" value="1"/>
</dbReference>
<dbReference type="EMBL" id="BMYV01000001">
    <property type="protein sequence ID" value="GGX59027.1"/>
    <property type="molecule type" value="Genomic_DNA"/>
</dbReference>
<dbReference type="PANTHER" id="PTHR42866">
    <property type="entry name" value="3-DEOXY-MANNO-OCTULOSONATE CYTIDYLYLTRANSFERASE"/>
    <property type="match status" value="1"/>
</dbReference>
<dbReference type="Proteomes" id="UP000600865">
    <property type="component" value="Unassembled WGS sequence"/>
</dbReference>
<accession>A0A918ND96</accession>
<dbReference type="GO" id="GO:0005829">
    <property type="term" value="C:cytosol"/>
    <property type="evidence" value="ECO:0007669"/>
    <property type="project" value="TreeGrafter"/>
</dbReference>
<dbReference type="Pfam" id="PF02348">
    <property type="entry name" value="CTP_transf_3"/>
    <property type="match status" value="1"/>
</dbReference>
<dbReference type="InterPro" id="IPR003329">
    <property type="entry name" value="Cytidylyl_trans"/>
</dbReference>
<organism evidence="4 5">
    <name type="scientific">Litorimonas cladophorae</name>
    <dbReference type="NCBI Taxonomy" id="1220491"/>
    <lineage>
        <taxon>Bacteria</taxon>
        <taxon>Pseudomonadati</taxon>
        <taxon>Pseudomonadota</taxon>
        <taxon>Alphaproteobacteria</taxon>
        <taxon>Maricaulales</taxon>
        <taxon>Robiginitomaculaceae</taxon>
    </lineage>
</organism>
<gene>
    <name evidence="4" type="ORF">GCM10011309_05660</name>
</gene>
<dbReference type="NCBIfam" id="NF003952">
    <property type="entry name" value="PRK05450.1-5"/>
    <property type="match status" value="1"/>
</dbReference>
<keyword evidence="3" id="KW-0448">Lipopolysaccharide biosynthesis</keyword>
<dbReference type="GO" id="GO:0008690">
    <property type="term" value="F:3-deoxy-manno-octulosonate cytidylyltransferase activity"/>
    <property type="evidence" value="ECO:0007669"/>
    <property type="project" value="InterPro"/>
</dbReference>
<evidence type="ECO:0000256" key="2">
    <source>
        <dbReference type="ARBA" id="ARBA00022695"/>
    </source>
</evidence>
<dbReference type="InterPro" id="IPR004528">
    <property type="entry name" value="KdsB"/>
</dbReference>
<comment type="caution">
    <text evidence="4">The sequence shown here is derived from an EMBL/GenBank/DDBJ whole genome shotgun (WGS) entry which is preliminary data.</text>
</comment>
<keyword evidence="5" id="KW-1185">Reference proteome</keyword>
<evidence type="ECO:0000256" key="3">
    <source>
        <dbReference type="ARBA" id="ARBA00022985"/>
    </source>
</evidence>
<keyword evidence="1" id="KW-0808">Transferase</keyword>
<evidence type="ECO:0000256" key="1">
    <source>
        <dbReference type="ARBA" id="ARBA00022679"/>
    </source>
</evidence>
<evidence type="ECO:0000313" key="4">
    <source>
        <dbReference type="EMBL" id="GGX59027.1"/>
    </source>
</evidence>